<dbReference type="PATRIC" id="fig|319653.3.peg.879"/>
<keyword evidence="5" id="KW-0813">Transport</keyword>
<keyword evidence="3 5" id="KW-1133">Transmembrane helix</keyword>
<feature type="transmembrane region" description="Helical" evidence="5">
    <location>
        <begin position="174"/>
        <end position="194"/>
    </location>
</feature>
<sequence>MKMVTTKNQIVSNILTMTHRNLLKTLHNPDSLSDVVIEPVIFTLLFGYLFGGVIAGSVHAYLPMLVSGILIQSILNAASGSGQQLREDINAGVFDRFKTLPISPIAPLAGQLVGDSLRLFLSGMMALITSFLMGWRPTVGLPTLGAVLLLAIFIGWATSWIFALVGLMAKNAELIGSLSMIIILVLTFLSNAFIPVKTLPRYIQAVVKINPVSLTISAIRTMLKTGNWGSNATLVFISGGIIILIFMPLTVFVYQHRD</sequence>
<dbReference type="PROSITE" id="PS51012">
    <property type="entry name" value="ABC_TM2"/>
    <property type="match status" value="1"/>
</dbReference>
<evidence type="ECO:0000313" key="9">
    <source>
        <dbReference type="Proteomes" id="UP000051749"/>
    </source>
</evidence>
<feature type="transmembrane region" description="Helical" evidence="5">
    <location>
        <begin position="117"/>
        <end position="135"/>
    </location>
</feature>
<dbReference type="EMBL" id="FOGK01000003">
    <property type="protein sequence ID" value="SER24192.1"/>
    <property type="molecule type" value="Genomic_DNA"/>
</dbReference>
<dbReference type="RefSeq" id="WP_057805087.1">
    <property type="nucleotide sequence ID" value="NZ_BJYP01000007.1"/>
</dbReference>
<feature type="domain" description="ABC transmembrane type-2" evidence="6">
    <location>
        <begin position="30"/>
        <end position="257"/>
    </location>
</feature>
<dbReference type="PIRSF" id="PIRSF006648">
    <property type="entry name" value="DrrB"/>
    <property type="match status" value="1"/>
</dbReference>
<dbReference type="STRING" id="319653.SAMN04487973_10387"/>
<feature type="transmembrane region" description="Helical" evidence="5">
    <location>
        <begin position="232"/>
        <end position="254"/>
    </location>
</feature>
<comment type="caution">
    <text evidence="7">The sequence shown here is derived from an EMBL/GenBank/DDBJ whole genome shotgun (WGS) entry which is preliminary data.</text>
</comment>
<keyword evidence="4 5" id="KW-0472">Membrane</keyword>
<evidence type="ECO:0000256" key="2">
    <source>
        <dbReference type="ARBA" id="ARBA00022692"/>
    </source>
</evidence>
<feature type="transmembrane region" description="Helical" evidence="5">
    <location>
        <begin position="40"/>
        <end position="62"/>
    </location>
</feature>
<dbReference type="InterPro" id="IPR000412">
    <property type="entry name" value="ABC_2_transport"/>
</dbReference>
<dbReference type="PANTHER" id="PTHR43229:SF2">
    <property type="entry name" value="NODULATION PROTEIN J"/>
    <property type="match status" value="1"/>
</dbReference>
<keyword evidence="10" id="KW-1185">Reference proteome</keyword>
<dbReference type="AlphaFoldDB" id="A0A0R2KAZ8"/>
<comment type="subcellular location">
    <subcellularLocation>
        <location evidence="5">Cell membrane</location>
        <topology evidence="5">Multi-pass membrane protein</topology>
    </subcellularLocation>
    <subcellularLocation>
        <location evidence="1">Membrane</location>
        <topology evidence="1">Multi-pass membrane protein</topology>
    </subcellularLocation>
</comment>
<dbReference type="Pfam" id="PF01061">
    <property type="entry name" value="ABC2_membrane"/>
    <property type="match status" value="1"/>
</dbReference>
<dbReference type="GeneID" id="76042725"/>
<name>A0A0R2KAZ8_9LACO</name>
<protein>
    <recommendedName>
        <fullName evidence="5">Transport permease protein</fullName>
    </recommendedName>
</protein>
<accession>A0A0R2KAZ8</accession>
<gene>
    <name evidence="7" type="ORF">IV87_GL000868</name>
    <name evidence="8" type="ORF">SAMN04487973_10387</name>
</gene>
<evidence type="ECO:0000313" key="7">
    <source>
        <dbReference type="EMBL" id="KRN83437.1"/>
    </source>
</evidence>
<dbReference type="OrthoDB" id="670210at2"/>
<feature type="transmembrane region" description="Helical" evidence="5">
    <location>
        <begin position="147"/>
        <end position="167"/>
    </location>
</feature>
<keyword evidence="5" id="KW-1003">Cell membrane</keyword>
<dbReference type="PANTHER" id="PTHR43229">
    <property type="entry name" value="NODULATION PROTEIN J"/>
    <property type="match status" value="1"/>
</dbReference>
<keyword evidence="2 5" id="KW-0812">Transmembrane</keyword>
<dbReference type="InterPro" id="IPR047817">
    <property type="entry name" value="ABC2_TM_bact-type"/>
</dbReference>
<reference evidence="8 10" key="2">
    <citation type="submission" date="2016-10" db="EMBL/GenBank/DDBJ databases">
        <authorList>
            <person name="Varghese N."/>
            <person name="Submissions S."/>
        </authorList>
    </citation>
    <scope>NUCLEOTIDE SEQUENCE [LARGE SCALE GENOMIC DNA]</scope>
    <source>
        <strain evidence="8 10">CGMCC 1.3889</strain>
    </source>
</reference>
<dbReference type="InterPro" id="IPR013525">
    <property type="entry name" value="ABC2_TM"/>
</dbReference>
<dbReference type="GO" id="GO:0140359">
    <property type="term" value="F:ABC-type transporter activity"/>
    <property type="evidence" value="ECO:0007669"/>
    <property type="project" value="InterPro"/>
</dbReference>
<evidence type="ECO:0000256" key="3">
    <source>
        <dbReference type="ARBA" id="ARBA00022989"/>
    </source>
</evidence>
<comment type="similarity">
    <text evidence="5">Belongs to the ABC-2 integral membrane protein family.</text>
</comment>
<dbReference type="GO" id="GO:0043190">
    <property type="term" value="C:ATP-binding cassette (ABC) transporter complex"/>
    <property type="evidence" value="ECO:0007669"/>
    <property type="project" value="InterPro"/>
</dbReference>
<evidence type="ECO:0000256" key="5">
    <source>
        <dbReference type="RuleBase" id="RU361157"/>
    </source>
</evidence>
<proteinExistence type="inferred from homology"/>
<evidence type="ECO:0000313" key="10">
    <source>
        <dbReference type="Proteomes" id="UP000182818"/>
    </source>
</evidence>
<evidence type="ECO:0000313" key="8">
    <source>
        <dbReference type="EMBL" id="SER24192.1"/>
    </source>
</evidence>
<organism evidence="7 9">
    <name type="scientific">Pediococcus ethanolidurans</name>
    <dbReference type="NCBI Taxonomy" id="319653"/>
    <lineage>
        <taxon>Bacteria</taxon>
        <taxon>Bacillati</taxon>
        <taxon>Bacillota</taxon>
        <taxon>Bacilli</taxon>
        <taxon>Lactobacillales</taxon>
        <taxon>Lactobacillaceae</taxon>
        <taxon>Pediococcus</taxon>
    </lineage>
</organism>
<dbReference type="Proteomes" id="UP000182818">
    <property type="component" value="Unassembled WGS sequence"/>
</dbReference>
<evidence type="ECO:0000259" key="6">
    <source>
        <dbReference type="PROSITE" id="PS51012"/>
    </source>
</evidence>
<evidence type="ECO:0000256" key="4">
    <source>
        <dbReference type="ARBA" id="ARBA00023136"/>
    </source>
</evidence>
<dbReference type="Proteomes" id="UP000051749">
    <property type="component" value="Unassembled WGS sequence"/>
</dbReference>
<reference evidence="7 9" key="1">
    <citation type="journal article" date="2015" name="Genome Announc.">
        <title>Expanding the biotechnology potential of lactobacilli through comparative genomics of 213 strains and associated genera.</title>
        <authorList>
            <person name="Sun Z."/>
            <person name="Harris H.M."/>
            <person name="McCann A."/>
            <person name="Guo C."/>
            <person name="Argimon S."/>
            <person name="Zhang W."/>
            <person name="Yang X."/>
            <person name="Jeffery I.B."/>
            <person name="Cooney J.C."/>
            <person name="Kagawa T.F."/>
            <person name="Liu W."/>
            <person name="Song Y."/>
            <person name="Salvetti E."/>
            <person name="Wrobel A."/>
            <person name="Rasinkangas P."/>
            <person name="Parkhill J."/>
            <person name="Rea M.C."/>
            <person name="O'Sullivan O."/>
            <person name="Ritari J."/>
            <person name="Douillard F.P."/>
            <person name="Paul Ross R."/>
            <person name="Yang R."/>
            <person name="Briner A.E."/>
            <person name="Felis G.E."/>
            <person name="de Vos W.M."/>
            <person name="Barrangou R."/>
            <person name="Klaenhammer T.R."/>
            <person name="Caufield P.W."/>
            <person name="Cui Y."/>
            <person name="Zhang H."/>
            <person name="O'Toole P.W."/>
        </authorList>
    </citation>
    <scope>NUCLEOTIDE SEQUENCE [LARGE SCALE GENOMIC DNA]</scope>
    <source>
        <strain evidence="7 9">DSM 22301</strain>
    </source>
</reference>
<comment type="caution">
    <text evidence="5">Lacks conserved residue(s) required for the propagation of feature annotation.</text>
</comment>
<evidence type="ECO:0000256" key="1">
    <source>
        <dbReference type="ARBA" id="ARBA00004141"/>
    </source>
</evidence>
<dbReference type="InterPro" id="IPR051784">
    <property type="entry name" value="Nod_factor_ABC_transporter"/>
</dbReference>
<dbReference type="EMBL" id="JQBY01000002">
    <property type="protein sequence ID" value="KRN83437.1"/>
    <property type="molecule type" value="Genomic_DNA"/>
</dbReference>